<evidence type="ECO:0000259" key="10">
    <source>
        <dbReference type="PROSITE" id="PS51371"/>
    </source>
</evidence>
<feature type="transmembrane region" description="Helical" evidence="9">
    <location>
        <begin position="177"/>
        <end position="197"/>
    </location>
</feature>
<keyword evidence="4 9" id="KW-1133">Transmembrane helix</keyword>
<dbReference type="SUPFAM" id="SSF54631">
    <property type="entry name" value="CBS-domain pair"/>
    <property type="match status" value="1"/>
</dbReference>
<accession>A0AAD5T5M6</accession>
<name>A0AAD5T5M6_9FUNG</name>
<dbReference type="InterPro" id="IPR001807">
    <property type="entry name" value="ClC"/>
</dbReference>
<dbReference type="Proteomes" id="UP001211907">
    <property type="component" value="Unassembled WGS sequence"/>
</dbReference>
<protein>
    <recommendedName>
        <fullName evidence="9">Chloride channel protein</fullName>
    </recommendedName>
</protein>
<feature type="domain" description="CBS" evidence="10">
    <location>
        <begin position="338"/>
        <end position="396"/>
    </location>
</feature>
<dbReference type="Pfam" id="PF00571">
    <property type="entry name" value="CBS"/>
    <property type="match status" value="1"/>
</dbReference>
<dbReference type="Gene3D" id="3.10.580.20">
    <property type="match status" value="1"/>
</dbReference>
<keyword evidence="8" id="KW-0129">CBS domain</keyword>
<feature type="transmembrane region" description="Helical" evidence="9">
    <location>
        <begin position="16"/>
        <end position="34"/>
    </location>
</feature>
<dbReference type="PANTHER" id="PTHR45711:SF9">
    <property type="entry name" value="ANION_PROTON EXCHANGE TRANSPORTER GEF1"/>
    <property type="match status" value="1"/>
</dbReference>
<dbReference type="Pfam" id="PF00654">
    <property type="entry name" value="Voltage_CLC"/>
    <property type="match status" value="1"/>
</dbReference>
<feature type="domain" description="CBS" evidence="10">
    <location>
        <begin position="235"/>
        <end position="299"/>
    </location>
</feature>
<keyword evidence="7 9" id="KW-0868">Chloride</keyword>
<keyword evidence="5 9" id="KW-0406">Ion transport</keyword>
<comment type="caution">
    <text evidence="9">Lacks conserved residue(s) required for the propagation of feature annotation.</text>
</comment>
<keyword evidence="2 9" id="KW-0813">Transport</keyword>
<evidence type="ECO:0000313" key="12">
    <source>
        <dbReference type="Proteomes" id="UP001211907"/>
    </source>
</evidence>
<sequence length="423" mass="46090">MSQAVSRYRRIWIKDYPIMEVVILSAFTALIGYLNPFTRIDASELLEALFKECEEADFHEMCKASNRSATVTQIILALLMRIGLTIVSLGAKVPAGIFIPSMVWGALFGRLVGLGMQYFQQTYPNLPLFASCTAAGVDKECVTPGMYALLGAIGALGGVTRLTLALTVIMFELTGTLNYIVPCMGVLMVAKLVGDAFGAGMSDESIKVNGFPFLESATDNPALLVFLGRPVQDAMTPFSQLVVITKTLISVEDAENLLLENSTGLFRGFPVVRTLRGREFMGFVTVADIWFAIEAAKNEGLVEARLSGTDESTGSGISSANGLIRPISDSMVDLAPFINRTPFSVHPKMYLESVMDIFKKLGPRYLVVLHNGRLEGLITKKDLLKSLHEYEDGFDAASYESEIGSIAGDTISLIPWRSRSFNS</sequence>
<dbReference type="PROSITE" id="PS51371">
    <property type="entry name" value="CBS"/>
    <property type="match status" value="2"/>
</dbReference>
<dbReference type="SMART" id="SM00116">
    <property type="entry name" value="CBS"/>
    <property type="match status" value="2"/>
</dbReference>
<dbReference type="Gene3D" id="1.10.3080.10">
    <property type="entry name" value="Clc chloride channel"/>
    <property type="match status" value="1"/>
</dbReference>
<keyword evidence="12" id="KW-1185">Reference proteome</keyword>
<feature type="transmembrane region" description="Helical" evidence="9">
    <location>
        <begin position="147"/>
        <end position="171"/>
    </location>
</feature>
<evidence type="ECO:0000256" key="4">
    <source>
        <dbReference type="ARBA" id="ARBA00022989"/>
    </source>
</evidence>
<comment type="similarity">
    <text evidence="9">Belongs to the chloride channel (TC 2.A.49) family.</text>
</comment>
<dbReference type="InterPro" id="IPR014743">
    <property type="entry name" value="Cl-channel_core"/>
</dbReference>
<comment type="subcellular location">
    <subcellularLocation>
        <location evidence="1 9">Membrane</location>
        <topology evidence="1 9">Multi-pass membrane protein</topology>
    </subcellularLocation>
</comment>
<gene>
    <name evidence="11" type="primary">GEF1_2</name>
    <name evidence="11" type="ORF">HK100_006708</name>
</gene>
<evidence type="ECO:0000256" key="6">
    <source>
        <dbReference type="ARBA" id="ARBA00023136"/>
    </source>
</evidence>
<dbReference type="InterPro" id="IPR046342">
    <property type="entry name" value="CBS_dom_sf"/>
</dbReference>
<evidence type="ECO:0000256" key="2">
    <source>
        <dbReference type="ARBA" id="ARBA00022448"/>
    </source>
</evidence>
<proteinExistence type="inferred from homology"/>
<keyword evidence="3 9" id="KW-0812">Transmembrane</keyword>
<evidence type="ECO:0000256" key="8">
    <source>
        <dbReference type="PROSITE-ProRule" id="PRU00703"/>
    </source>
</evidence>
<evidence type="ECO:0000256" key="1">
    <source>
        <dbReference type="ARBA" id="ARBA00004141"/>
    </source>
</evidence>
<dbReference type="GO" id="GO:0005247">
    <property type="term" value="F:voltage-gated chloride channel activity"/>
    <property type="evidence" value="ECO:0007669"/>
    <property type="project" value="TreeGrafter"/>
</dbReference>
<dbReference type="GO" id="GO:0005886">
    <property type="term" value="C:plasma membrane"/>
    <property type="evidence" value="ECO:0007669"/>
    <property type="project" value="TreeGrafter"/>
</dbReference>
<dbReference type="EMBL" id="JADGJH010000312">
    <property type="protein sequence ID" value="KAJ3131162.1"/>
    <property type="molecule type" value="Genomic_DNA"/>
</dbReference>
<evidence type="ECO:0000256" key="7">
    <source>
        <dbReference type="ARBA" id="ARBA00023214"/>
    </source>
</evidence>
<comment type="caution">
    <text evidence="11">The sequence shown here is derived from an EMBL/GenBank/DDBJ whole genome shotgun (WGS) entry which is preliminary data.</text>
</comment>
<keyword evidence="6 9" id="KW-0472">Membrane</keyword>
<dbReference type="Gene3D" id="3.90.1280.20">
    <property type="match status" value="1"/>
</dbReference>
<evidence type="ECO:0000256" key="5">
    <source>
        <dbReference type="ARBA" id="ARBA00023065"/>
    </source>
</evidence>
<feature type="transmembrane region" description="Helical" evidence="9">
    <location>
        <begin position="97"/>
        <end position="119"/>
    </location>
</feature>
<dbReference type="AlphaFoldDB" id="A0AAD5T5M6"/>
<dbReference type="SUPFAM" id="SSF81340">
    <property type="entry name" value="Clc chloride channel"/>
    <property type="match status" value="1"/>
</dbReference>
<feature type="transmembrane region" description="Helical" evidence="9">
    <location>
        <begin position="71"/>
        <end position="91"/>
    </location>
</feature>
<dbReference type="GO" id="GO:0005769">
    <property type="term" value="C:early endosome"/>
    <property type="evidence" value="ECO:0007669"/>
    <property type="project" value="TreeGrafter"/>
</dbReference>
<evidence type="ECO:0000256" key="3">
    <source>
        <dbReference type="ARBA" id="ARBA00022692"/>
    </source>
</evidence>
<organism evidence="11 12">
    <name type="scientific">Physocladia obscura</name>
    <dbReference type="NCBI Taxonomy" id="109957"/>
    <lineage>
        <taxon>Eukaryota</taxon>
        <taxon>Fungi</taxon>
        <taxon>Fungi incertae sedis</taxon>
        <taxon>Chytridiomycota</taxon>
        <taxon>Chytridiomycota incertae sedis</taxon>
        <taxon>Chytridiomycetes</taxon>
        <taxon>Chytridiales</taxon>
        <taxon>Chytriomycetaceae</taxon>
        <taxon>Physocladia</taxon>
    </lineage>
</organism>
<dbReference type="GO" id="GO:0005794">
    <property type="term" value="C:Golgi apparatus"/>
    <property type="evidence" value="ECO:0007669"/>
    <property type="project" value="TreeGrafter"/>
</dbReference>
<reference evidence="11" key="1">
    <citation type="submission" date="2020-05" db="EMBL/GenBank/DDBJ databases">
        <title>Phylogenomic resolution of chytrid fungi.</title>
        <authorList>
            <person name="Stajich J.E."/>
            <person name="Amses K."/>
            <person name="Simmons R."/>
            <person name="Seto K."/>
            <person name="Myers J."/>
            <person name="Bonds A."/>
            <person name="Quandt C.A."/>
            <person name="Barry K."/>
            <person name="Liu P."/>
            <person name="Grigoriev I."/>
            <person name="Longcore J.E."/>
            <person name="James T.Y."/>
        </authorList>
    </citation>
    <scope>NUCLEOTIDE SEQUENCE</scope>
    <source>
        <strain evidence="11">JEL0513</strain>
    </source>
</reference>
<dbReference type="PANTHER" id="PTHR45711">
    <property type="entry name" value="CHLORIDE CHANNEL PROTEIN"/>
    <property type="match status" value="1"/>
</dbReference>
<evidence type="ECO:0000313" key="11">
    <source>
        <dbReference type="EMBL" id="KAJ3131162.1"/>
    </source>
</evidence>
<dbReference type="InterPro" id="IPR000644">
    <property type="entry name" value="CBS_dom"/>
</dbReference>
<dbReference type="PRINTS" id="PR00762">
    <property type="entry name" value="CLCHANNEL"/>
</dbReference>
<evidence type="ECO:0000256" key="9">
    <source>
        <dbReference type="RuleBase" id="RU361221"/>
    </source>
</evidence>